<reference evidence="1" key="2">
    <citation type="journal article" date="2015" name="Fish Shellfish Immunol.">
        <title>Early steps in the European eel (Anguilla anguilla)-Vibrio vulnificus interaction in the gills: Role of the RtxA13 toxin.</title>
        <authorList>
            <person name="Callol A."/>
            <person name="Pajuelo D."/>
            <person name="Ebbesson L."/>
            <person name="Teles M."/>
            <person name="MacKenzie S."/>
            <person name="Amaro C."/>
        </authorList>
    </citation>
    <scope>NUCLEOTIDE SEQUENCE</scope>
</reference>
<sequence length="51" mass="5949">MLTHPTKFLHPTTHPVIMHASRHTPPLSTLQIELKVQHKLNLKDTERSYHS</sequence>
<proteinExistence type="predicted"/>
<accession>A0A0E9PTC7</accession>
<evidence type="ECO:0000313" key="1">
    <source>
        <dbReference type="EMBL" id="JAH07542.1"/>
    </source>
</evidence>
<reference evidence="1" key="1">
    <citation type="submission" date="2014-11" db="EMBL/GenBank/DDBJ databases">
        <authorList>
            <person name="Amaro Gonzalez C."/>
        </authorList>
    </citation>
    <scope>NUCLEOTIDE SEQUENCE</scope>
</reference>
<dbReference type="EMBL" id="GBXM01101035">
    <property type="protein sequence ID" value="JAH07542.1"/>
    <property type="molecule type" value="Transcribed_RNA"/>
</dbReference>
<dbReference type="AlphaFoldDB" id="A0A0E9PTC7"/>
<organism evidence="1">
    <name type="scientific">Anguilla anguilla</name>
    <name type="common">European freshwater eel</name>
    <name type="synonym">Muraena anguilla</name>
    <dbReference type="NCBI Taxonomy" id="7936"/>
    <lineage>
        <taxon>Eukaryota</taxon>
        <taxon>Metazoa</taxon>
        <taxon>Chordata</taxon>
        <taxon>Craniata</taxon>
        <taxon>Vertebrata</taxon>
        <taxon>Euteleostomi</taxon>
        <taxon>Actinopterygii</taxon>
        <taxon>Neopterygii</taxon>
        <taxon>Teleostei</taxon>
        <taxon>Anguilliformes</taxon>
        <taxon>Anguillidae</taxon>
        <taxon>Anguilla</taxon>
    </lineage>
</organism>
<protein>
    <submittedName>
        <fullName evidence="1">Uncharacterized protein</fullName>
    </submittedName>
</protein>
<name>A0A0E9PTC7_ANGAN</name>